<gene>
    <name evidence="1" type="ORF">CLV67_118204</name>
</gene>
<proteinExistence type="predicted"/>
<dbReference type="Gene3D" id="2.160.20.80">
    <property type="entry name" value="E3 ubiquitin-protein ligase SopA"/>
    <property type="match status" value="1"/>
</dbReference>
<dbReference type="SUPFAM" id="SSF141571">
    <property type="entry name" value="Pentapeptide repeat-like"/>
    <property type="match status" value="1"/>
</dbReference>
<dbReference type="Pfam" id="PF00805">
    <property type="entry name" value="Pentapeptide"/>
    <property type="match status" value="1"/>
</dbReference>
<dbReference type="AlphaFoldDB" id="A0A2T0K2S5"/>
<evidence type="ECO:0000313" key="2">
    <source>
        <dbReference type="Proteomes" id="UP000239415"/>
    </source>
</evidence>
<accession>A0A2T0K2S5</accession>
<comment type="caution">
    <text evidence="1">The sequence shown here is derived from an EMBL/GenBank/DDBJ whole genome shotgun (WGS) entry which is preliminary data.</text>
</comment>
<keyword evidence="2" id="KW-1185">Reference proteome</keyword>
<dbReference type="PANTHER" id="PTHR14136">
    <property type="entry name" value="BTB_POZ DOMAIN-CONTAINING PROTEIN KCTD9"/>
    <property type="match status" value="1"/>
</dbReference>
<protein>
    <submittedName>
        <fullName evidence="1">Pentapeptide repeat protein</fullName>
    </submittedName>
</protein>
<evidence type="ECO:0000313" key="1">
    <source>
        <dbReference type="EMBL" id="PRX16873.1"/>
    </source>
</evidence>
<name>A0A2T0K2S5_9ACTN</name>
<dbReference type="InterPro" id="IPR051082">
    <property type="entry name" value="Pentapeptide-BTB/POZ_domain"/>
</dbReference>
<dbReference type="InterPro" id="IPR001646">
    <property type="entry name" value="5peptide_repeat"/>
</dbReference>
<organism evidence="1 2">
    <name type="scientific">Actinoplanes italicus</name>
    <dbReference type="NCBI Taxonomy" id="113567"/>
    <lineage>
        <taxon>Bacteria</taxon>
        <taxon>Bacillati</taxon>
        <taxon>Actinomycetota</taxon>
        <taxon>Actinomycetes</taxon>
        <taxon>Micromonosporales</taxon>
        <taxon>Micromonosporaceae</taxon>
        <taxon>Actinoplanes</taxon>
    </lineage>
</organism>
<dbReference type="EMBL" id="PVMZ01000018">
    <property type="protein sequence ID" value="PRX16873.1"/>
    <property type="molecule type" value="Genomic_DNA"/>
</dbReference>
<reference evidence="1 2" key="1">
    <citation type="submission" date="2018-03" db="EMBL/GenBank/DDBJ databases">
        <title>Genomic Encyclopedia of Archaeal and Bacterial Type Strains, Phase II (KMG-II): from individual species to whole genera.</title>
        <authorList>
            <person name="Goeker M."/>
        </authorList>
    </citation>
    <scope>NUCLEOTIDE SEQUENCE [LARGE SCALE GENOMIC DNA]</scope>
    <source>
        <strain evidence="1 2">DSM 43146</strain>
    </source>
</reference>
<dbReference type="Pfam" id="PF13599">
    <property type="entry name" value="Pentapeptide_4"/>
    <property type="match status" value="1"/>
</dbReference>
<dbReference type="Proteomes" id="UP000239415">
    <property type="component" value="Unassembled WGS sequence"/>
</dbReference>
<dbReference type="PANTHER" id="PTHR14136:SF17">
    <property type="entry name" value="BTB_POZ DOMAIN-CONTAINING PROTEIN KCTD9"/>
    <property type="match status" value="1"/>
</dbReference>
<sequence length="204" mass="21963">MPEELPEVPFDLESEDLHEKVLFADSDLSGVFAQSVEFAQVRFRSARLAGASLPKLRLTDCVVERSDWSNLRAENATMERVTVAGCRMTGLAWNGGLLRDVTFSDGKLDLTNWRMARFDAVAVTGCNLSGADFSNADLRGARFVDCDLTGAQFSGATMQGARFEHCELAGVGGITSWTGAIVHPDDLIGLSYVLAGALGIVVRS</sequence>